<organism evidence="3 4">
    <name type="scientific">Glacieibacterium arshaanense</name>
    <dbReference type="NCBI Taxonomy" id="2511025"/>
    <lineage>
        <taxon>Bacteria</taxon>
        <taxon>Pseudomonadati</taxon>
        <taxon>Pseudomonadota</taxon>
        <taxon>Alphaproteobacteria</taxon>
        <taxon>Sphingomonadales</taxon>
        <taxon>Sphingosinicellaceae</taxon>
        <taxon>Glacieibacterium</taxon>
    </lineage>
</organism>
<proteinExistence type="predicted"/>
<evidence type="ECO:0000256" key="2">
    <source>
        <dbReference type="ARBA" id="ARBA00022679"/>
    </source>
</evidence>
<evidence type="ECO:0000313" key="4">
    <source>
        <dbReference type="Proteomes" id="UP000297737"/>
    </source>
</evidence>
<keyword evidence="1 3" id="KW-0489">Methyltransferase</keyword>
<dbReference type="InterPro" id="IPR003788">
    <property type="entry name" value="NDUFAF7"/>
</dbReference>
<dbReference type="Proteomes" id="UP000297737">
    <property type="component" value="Unassembled WGS sequence"/>
</dbReference>
<gene>
    <name evidence="3" type="ORF">EUV02_08145</name>
</gene>
<evidence type="ECO:0000256" key="1">
    <source>
        <dbReference type="ARBA" id="ARBA00022603"/>
    </source>
</evidence>
<dbReference type="Pfam" id="PF02636">
    <property type="entry name" value="Methyltransf_28"/>
    <property type="match status" value="1"/>
</dbReference>
<keyword evidence="4" id="KW-1185">Reference proteome</keyword>
<name>A0A4Y9EM50_9SPHN</name>
<dbReference type="GO" id="GO:0032259">
    <property type="term" value="P:methylation"/>
    <property type="evidence" value="ECO:0007669"/>
    <property type="project" value="UniProtKB-KW"/>
</dbReference>
<protein>
    <submittedName>
        <fullName evidence="3">Class I SAM-dependent methyltransferase</fullName>
    </submittedName>
</protein>
<dbReference type="InterPro" id="IPR038375">
    <property type="entry name" value="NDUFAF7_sf"/>
</dbReference>
<dbReference type="PANTHER" id="PTHR12049:SF7">
    <property type="entry name" value="PROTEIN ARGININE METHYLTRANSFERASE NDUFAF7, MITOCHONDRIAL"/>
    <property type="match status" value="1"/>
</dbReference>
<dbReference type="Gene3D" id="3.40.50.12710">
    <property type="match status" value="1"/>
</dbReference>
<evidence type="ECO:0000313" key="3">
    <source>
        <dbReference type="EMBL" id="TFU03156.1"/>
    </source>
</evidence>
<accession>A0A4Y9EM50</accession>
<dbReference type="PANTHER" id="PTHR12049">
    <property type="entry name" value="PROTEIN ARGININE METHYLTRANSFERASE NDUFAF7, MITOCHONDRIAL"/>
    <property type="match status" value="1"/>
</dbReference>
<reference evidence="3 4" key="1">
    <citation type="submission" date="2019-02" db="EMBL/GenBank/DDBJ databases">
        <title>Polymorphobacter sp. isolated from the lake at the Tibet of China.</title>
        <authorList>
            <person name="Li A."/>
        </authorList>
    </citation>
    <scope>NUCLEOTIDE SEQUENCE [LARGE SCALE GENOMIC DNA]</scope>
    <source>
        <strain evidence="3 4">DJ1R-1</strain>
    </source>
</reference>
<dbReference type="SUPFAM" id="SSF53335">
    <property type="entry name" value="S-adenosyl-L-methionine-dependent methyltransferases"/>
    <property type="match status" value="1"/>
</dbReference>
<comment type="caution">
    <text evidence="3">The sequence shown here is derived from an EMBL/GenBank/DDBJ whole genome shotgun (WGS) entry which is preliminary data.</text>
</comment>
<dbReference type="EMBL" id="SIHO01000002">
    <property type="protein sequence ID" value="TFU03156.1"/>
    <property type="molecule type" value="Genomic_DNA"/>
</dbReference>
<dbReference type="InterPro" id="IPR029063">
    <property type="entry name" value="SAM-dependent_MTases_sf"/>
</dbReference>
<dbReference type="GO" id="GO:0035243">
    <property type="term" value="F:protein-arginine omega-N symmetric methyltransferase activity"/>
    <property type="evidence" value="ECO:0007669"/>
    <property type="project" value="TreeGrafter"/>
</dbReference>
<sequence>MDAGPPFAYKNWPARRRLLNTLAEQLAREIATTGPMPVAQWMARALGDPQHGYYVTRDPLGAAGDFTTAPEISQMFGELIGLWAADLWLRAGSPRVRLVELGPGRGTLMADFWRATAKVPGFHAATSLHLVETSPVLRAAQARLLPDAVWHDSLAQVPDDLPLLVIANEFFDALPVRQLQRTAAGWRERMVTHDGTRFVAGAGALPLDALVPPALADAPVGSVWETSPAATAIAAEIGARLAASGGAALFIDYGYTGPATGDTLQAVRAHGYVDPFADPGEVDLTAHVDFAALAEAAGTTAHGPVGQGDFLLALGLAQRAEALKARADTRGRAHIEAATVRLTVTMGALFKALALTGRDWPTPAGFGTGAP</sequence>
<dbReference type="AlphaFoldDB" id="A0A4Y9EM50"/>
<keyword evidence="2 3" id="KW-0808">Transferase</keyword>
<dbReference type="OrthoDB" id="9794208at2"/>